<dbReference type="EMBL" id="JAVDTF010000002">
    <property type="protein sequence ID" value="MDR6784352.1"/>
    <property type="molecule type" value="Genomic_DNA"/>
</dbReference>
<reference evidence="1" key="1">
    <citation type="submission" date="2023-07" db="EMBL/GenBank/DDBJ databases">
        <title>Sorghum-associated microbial communities from plants grown in Nebraska, USA.</title>
        <authorList>
            <person name="Schachtman D."/>
        </authorList>
    </citation>
    <scope>NUCLEOTIDE SEQUENCE</scope>
    <source>
        <strain evidence="1">2697</strain>
    </source>
</reference>
<accession>A0ACC6KYV6</accession>
<keyword evidence="2" id="KW-1185">Reference proteome</keyword>
<gene>
    <name evidence="1" type="ORF">J2X78_002917</name>
</gene>
<proteinExistence type="predicted"/>
<comment type="caution">
    <text evidence="1">The sequence shown here is derived from an EMBL/GenBank/DDBJ whole genome shotgun (WGS) entry which is preliminary data.</text>
</comment>
<sequence>MRLTTVILIAAIVQVSASSFGQRITFNEKNAPLRELFKAIKRQTGYNVVLFGKTLDSAAPITANFKNAPLEDVLSASLSPQNLTYSIEKKTIVVREKEPSFLDRVVSAFATIDIRGIVLDERGQPLLGATVKVKNTSKVVSTNAGGEFLLNGISENAVLQISFLGYKTQEYTVGQSRNVTIKMEVGTSDLEEVAVVSTGYQSLPKERATGAFSQVDRAALDRRPVSNLSSALQGMVAGMQGKENEDGSMNFLIRGNASLYADSKPLIVVDGFPISSSDFSDINPNDVESVTVLKDAAAASIWGARSANGVIVVTTKRLKANSKLRVDVNAFTRISNRVDLDQVLTQANSADHIAYERKAFDNKWEFFPYAGSFYYDVLNSLTLAQELLYANRYGKMDAATMNAGLDRLSTISNRQQVQDLLMQRAVLSQYNLNLQTGTDRSKTYASVMYEKDKGSYKKNDYDRFNLNFNNDFKLTNFLSFNFGANLQYKKQQTSGATIAEIEGLSPYEVLLNPDGSYGTNLKGYNRELLGTIPAGIFPYSDWSYNLLQEVKGRNLSSENLNARVQAGLNLKLIKGLTFDAKFQYERSKLEYKDYYDESTFYVRSLVNSMTEYDNDTKAIGKSYIPKGGILKPRSFSTYDPSADVSTSDLESYLVRNQLNFEKNLGEKHNISAIAGMELSKYTTTTKANPYVYGYYPDKLQSTLPPYGYGSSLDQLSDFLGGARSTTVPGGDSRFGWGRDKYVSFYSNASYTYDNKYTLSGSVRSDASNFITDDPKLRWSPLWSVGAKWNLKNESFIDNIAAVDRLELRLTYGKNGNVEKSTSTKALLRVGASPNINTGTITASISSKGNPTLRWERTTTTNLGIDFALFNSRIFGSIDLYNKVGEGIIGNIALPSYTGTTTQRFNNAGINNKGIELTLGANVNIPNTPVRYTTSLTYAYNRNRVTSLYNPGLYVVDYLDPTQFVEGRPVNAVYSLTYKGMENGIPQVAGPNGASYSFNDVQLVYYTLGSFLNENNYEGTAVPPHTLGWVNNIEVADFTLTAIFNGTFGGVYRNPTFNYSSGLVGSDKTSVNKFVRDVLTGSPDIPGFARQNETQLYLWDRYVPYLSGLVESSSYIECKELTLGYTLASRLAKAIQVSSIKVFAQTRNPGLIWKANSKGYNPDWLPGTNRPLQTYTFGVNLQF</sequence>
<organism evidence="1 2">
    <name type="scientific">Pedobacter africanus</name>
    <dbReference type="NCBI Taxonomy" id="151894"/>
    <lineage>
        <taxon>Bacteria</taxon>
        <taxon>Pseudomonadati</taxon>
        <taxon>Bacteroidota</taxon>
        <taxon>Sphingobacteriia</taxon>
        <taxon>Sphingobacteriales</taxon>
        <taxon>Sphingobacteriaceae</taxon>
        <taxon>Pedobacter</taxon>
    </lineage>
</organism>
<dbReference type="Proteomes" id="UP001246858">
    <property type="component" value="Unassembled WGS sequence"/>
</dbReference>
<name>A0ACC6KYV6_9SPHI</name>
<evidence type="ECO:0000313" key="1">
    <source>
        <dbReference type="EMBL" id="MDR6784352.1"/>
    </source>
</evidence>
<evidence type="ECO:0000313" key="2">
    <source>
        <dbReference type="Proteomes" id="UP001246858"/>
    </source>
</evidence>
<protein>
    <submittedName>
        <fullName evidence="1">TonB-linked SusC/RagA family outer membrane protein</fullName>
    </submittedName>
</protein>